<dbReference type="Gene3D" id="1.20.1250.20">
    <property type="entry name" value="MFS general substrate transporter like domains"/>
    <property type="match status" value="2"/>
</dbReference>
<feature type="transmembrane region" description="Helical" evidence="5">
    <location>
        <begin position="356"/>
        <end position="377"/>
    </location>
</feature>
<feature type="transmembrane region" description="Helical" evidence="5">
    <location>
        <begin position="44"/>
        <end position="65"/>
    </location>
</feature>
<feature type="transmembrane region" description="Helical" evidence="5">
    <location>
        <begin position="295"/>
        <end position="312"/>
    </location>
</feature>
<evidence type="ECO:0000313" key="7">
    <source>
        <dbReference type="EMBL" id="QMS84232.1"/>
    </source>
</evidence>
<dbReference type="RefSeq" id="WP_258877845.1">
    <property type="nucleotide sequence ID" value="NZ_CP048914.1"/>
</dbReference>
<dbReference type="EMBL" id="CP048914">
    <property type="protein sequence ID" value="QMS84232.1"/>
    <property type="molecule type" value="Genomic_DNA"/>
</dbReference>
<evidence type="ECO:0000256" key="4">
    <source>
        <dbReference type="ARBA" id="ARBA00023136"/>
    </source>
</evidence>
<organism evidence="7 8">
    <name type="scientific">Candidatus Xianfuyuplasma coldseepsis</name>
    <dbReference type="NCBI Taxonomy" id="2782163"/>
    <lineage>
        <taxon>Bacteria</taxon>
        <taxon>Bacillati</taxon>
        <taxon>Mycoplasmatota</taxon>
        <taxon>Mollicutes</taxon>
        <taxon>Candidatus Izemoplasmatales</taxon>
        <taxon>Candidatus Izemoplasmataceae</taxon>
        <taxon>Candidatus Xianfuyuplasma</taxon>
    </lineage>
</organism>
<feature type="transmembrane region" description="Helical" evidence="5">
    <location>
        <begin position="383"/>
        <end position="401"/>
    </location>
</feature>
<dbReference type="SUPFAM" id="SSF103473">
    <property type="entry name" value="MFS general substrate transporter"/>
    <property type="match status" value="1"/>
</dbReference>
<dbReference type="PANTHER" id="PTHR23526">
    <property type="entry name" value="INTEGRAL MEMBRANE TRANSPORT PROTEIN-RELATED"/>
    <property type="match status" value="1"/>
</dbReference>
<dbReference type="PROSITE" id="PS50850">
    <property type="entry name" value="MFS"/>
    <property type="match status" value="1"/>
</dbReference>
<evidence type="ECO:0000313" key="8">
    <source>
        <dbReference type="Proteomes" id="UP000514720"/>
    </source>
</evidence>
<dbReference type="KEGG" id="xcl:G4Z02_00235"/>
<gene>
    <name evidence="7" type="ORF">G4Z02_00235</name>
</gene>
<dbReference type="InterPro" id="IPR036259">
    <property type="entry name" value="MFS_trans_sf"/>
</dbReference>
<sequence>MSTNEKRSMFAFIWHGFFLALTMAMLDLNTVFPTLINTLSTNKFIFGALYSIMLGTPLIFNILFSHYLSSKPFKKKYLLLGMYIRSLSFLGMGLFTYLLSEQYSNIVLYSFFVFVFLFSVSAGFAGLSYSDLVAKTIKDSRRTRLFSMKQFSGSLASLFGGFIIARIFALGIAFPLNYTLSLVIGFIGLIIASAGFYFMHEPPSEAMKQRPSLVAYIRNIPNILRKDSSFRYYIIVENLSSFSVMILPFYIVYAKEVITVDNSFIGVYLIVQISGTIFSNIIWGIIGERFNAKTIVRFCILLGVLNPILAITLGQFGAYPFAVVFFIMGFMISGRRIGFEPTLLDITPHEQRMEYLGIRGTLNIAIIILPLVGALLIETIGYIVAFSTVSVVMMIAFFLLAKVSDKQVEAYCQ</sequence>
<evidence type="ECO:0000256" key="2">
    <source>
        <dbReference type="ARBA" id="ARBA00022692"/>
    </source>
</evidence>
<evidence type="ECO:0000256" key="1">
    <source>
        <dbReference type="ARBA" id="ARBA00004651"/>
    </source>
</evidence>
<dbReference type="PANTHER" id="PTHR23526:SF1">
    <property type="entry name" value="MAJOR FACILITATOR SUPERFAMILY MFS_1"/>
    <property type="match status" value="1"/>
</dbReference>
<name>A0A7L7KPQ9_9MOLU</name>
<feature type="transmembrane region" description="Helical" evidence="5">
    <location>
        <begin position="318"/>
        <end position="335"/>
    </location>
</feature>
<reference evidence="7 8" key="1">
    <citation type="submission" date="2020-02" db="EMBL/GenBank/DDBJ databases">
        <authorList>
            <person name="Zheng R.K."/>
            <person name="Sun C.M."/>
        </authorList>
    </citation>
    <scope>NUCLEOTIDE SEQUENCE [LARGE SCALE GENOMIC DNA]</scope>
    <source>
        <strain evidence="8">zrk13</strain>
    </source>
</reference>
<comment type="subcellular location">
    <subcellularLocation>
        <location evidence="1">Cell membrane</location>
        <topology evidence="1">Multi-pass membrane protein</topology>
    </subcellularLocation>
</comment>
<dbReference type="GO" id="GO:0005886">
    <property type="term" value="C:plasma membrane"/>
    <property type="evidence" value="ECO:0007669"/>
    <property type="project" value="UniProtKB-SubCell"/>
</dbReference>
<protein>
    <submittedName>
        <fullName evidence="7">MFS transporter</fullName>
    </submittedName>
</protein>
<feature type="transmembrane region" description="Helical" evidence="5">
    <location>
        <begin position="232"/>
        <end position="253"/>
    </location>
</feature>
<dbReference type="AlphaFoldDB" id="A0A7L7KPQ9"/>
<dbReference type="InterPro" id="IPR020846">
    <property type="entry name" value="MFS_dom"/>
</dbReference>
<keyword evidence="3 5" id="KW-1133">Transmembrane helix</keyword>
<keyword evidence="2 5" id="KW-0812">Transmembrane</keyword>
<evidence type="ECO:0000256" key="3">
    <source>
        <dbReference type="ARBA" id="ARBA00022989"/>
    </source>
</evidence>
<accession>A0A7L7KPQ9</accession>
<dbReference type="Pfam" id="PF07690">
    <property type="entry name" value="MFS_1"/>
    <property type="match status" value="1"/>
</dbReference>
<keyword evidence="8" id="KW-1185">Reference proteome</keyword>
<keyword evidence="4 5" id="KW-0472">Membrane</keyword>
<feature type="transmembrane region" description="Helical" evidence="5">
    <location>
        <begin position="12"/>
        <end position="32"/>
    </location>
</feature>
<feature type="domain" description="Major facilitator superfamily (MFS) profile" evidence="6">
    <location>
        <begin position="8"/>
        <end position="405"/>
    </location>
</feature>
<dbReference type="Proteomes" id="UP000514720">
    <property type="component" value="Chromosome"/>
</dbReference>
<feature type="transmembrane region" description="Helical" evidence="5">
    <location>
        <begin position="151"/>
        <end position="174"/>
    </location>
</feature>
<feature type="transmembrane region" description="Helical" evidence="5">
    <location>
        <begin position="265"/>
        <end position="283"/>
    </location>
</feature>
<feature type="transmembrane region" description="Helical" evidence="5">
    <location>
        <begin position="180"/>
        <end position="199"/>
    </location>
</feature>
<dbReference type="InterPro" id="IPR011701">
    <property type="entry name" value="MFS"/>
</dbReference>
<feature type="transmembrane region" description="Helical" evidence="5">
    <location>
        <begin position="106"/>
        <end position="130"/>
    </location>
</feature>
<feature type="transmembrane region" description="Helical" evidence="5">
    <location>
        <begin position="77"/>
        <end position="100"/>
    </location>
</feature>
<dbReference type="InterPro" id="IPR052528">
    <property type="entry name" value="Sugar_transport-like"/>
</dbReference>
<evidence type="ECO:0000259" key="6">
    <source>
        <dbReference type="PROSITE" id="PS50850"/>
    </source>
</evidence>
<dbReference type="GO" id="GO:0022857">
    <property type="term" value="F:transmembrane transporter activity"/>
    <property type="evidence" value="ECO:0007669"/>
    <property type="project" value="InterPro"/>
</dbReference>
<proteinExistence type="predicted"/>
<evidence type="ECO:0000256" key="5">
    <source>
        <dbReference type="SAM" id="Phobius"/>
    </source>
</evidence>